<organism evidence="2 3">
    <name type="scientific">Streptomyces minutiscleroticus</name>
    <dbReference type="NCBI Taxonomy" id="68238"/>
    <lineage>
        <taxon>Bacteria</taxon>
        <taxon>Bacillati</taxon>
        <taxon>Actinomycetota</taxon>
        <taxon>Actinomycetes</taxon>
        <taxon>Kitasatosporales</taxon>
        <taxon>Streptomycetaceae</taxon>
        <taxon>Streptomyces</taxon>
    </lineage>
</organism>
<evidence type="ECO:0000313" key="3">
    <source>
        <dbReference type="Proteomes" id="UP000619244"/>
    </source>
</evidence>
<feature type="region of interest" description="Disordered" evidence="1">
    <location>
        <begin position="1"/>
        <end position="31"/>
    </location>
</feature>
<reference evidence="2" key="2">
    <citation type="submission" date="2020-09" db="EMBL/GenBank/DDBJ databases">
        <authorList>
            <person name="Sun Q."/>
            <person name="Ohkuma M."/>
        </authorList>
    </citation>
    <scope>NUCLEOTIDE SEQUENCE</scope>
    <source>
        <strain evidence="2">JCM 4790</strain>
    </source>
</reference>
<evidence type="ECO:0000256" key="1">
    <source>
        <dbReference type="SAM" id="MobiDB-lite"/>
    </source>
</evidence>
<feature type="compositionally biased region" description="Gly residues" evidence="1">
    <location>
        <begin position="67"/>
        <end position="84"/>
    </location>
</feature>
<keyword evidence="3" id="KW-1185">Reference proteome</keyword>
<name>A0A918U3W4_9ACTN</name>
<dbReference type="EMBL" id="BMVU01000024">
    <property type="protein sequence ID" value="GGX87139.1"/>
    <property type="molecule type" value="Genomic_DNA"/>
</dbReference>
<feature type="compositionally biased region" description="Polar residues" evidence="1">
    <location>
        <begin position="1"/>
        <end position="21"/>
    </location>
</feature>
<proteinExistence type="predicted"/>
<comment type="caution">
    <text evidence="2">The sequence shown here is derived from an EMBL/GenBank/DDBJ whole genome shotgun (WGS) entry which is preliminary data.</text>
</comment>
<dbReference type="AlphaFoldDB" id="A0A918U3W4"/>
<feature type="region of interest" description="Disordered" evidence="1">
    <location>
        <begin position="45"/>
        <end position="114"/>
    </location>
</feature>
<reference evidence="2" key="1">
    <citation type="journal article" date="2014" name="Int. J. Syst. Evol. Microbiol.">
        <title>Complete genome sequence of Corynebacterium casei LMG S-19264T (=DSM 44701T), isolated from a smear-ripened cheese.</title>
        <authorList>
            <consortium name="US DOE Joint Genome Institute (JGI-PGF)"/>
            <person name="Walter F."/>
            <person name="Albersmeier A."/>
            <person name="Kalinowski J."/>
            <person name="Ruckert C."/>
        </authorList>
    </citation>
    <scope>NUCLEOTIDE SEQUENCE</scope>
    <source>
        <strain evidence="2">JCM 4790</strain>
    </source>
</reference>
<dbReference type="Proteomes" id="UP000619244">
    <property type="component" value="Unassembled WGS sequence"/>
</dbReference>
<sequence>MTVTGSDAVYSSPTARTSNRAALSAVPGASPETTYAFCPGAGGAVGRETQGSVERWSGGVVGRETRGFGGVAGPGARWSGGRGGPSAPPCAGTPAAHPLDAPPRGVHSALRTQE</sequence>
<protein>
    <submittedName>
        <fullName evidence="2">Uncharacterized protein</fullName>
    </submittedName>
</protein>
<accession>A0A918U3W4</accession>
<evidence type="ECO:0000313" key="2">
    <source>
        <dbReference type="EMBL" id="GGX87139.1"/>
    </source>
</evidence>
<gene>
    <name evidence="2" type="ORF">GCM10010358_46490</name>
</gene>